<feature type="non-terminal residue" evidence="1">
    <location>
        <position position="141"/>
    </location>
</feature>
<dbReference type="Proteomes" id="UP001254770">
    <property type="component" value="Unassembled WGS sequence"/>
</dbReference>
<evidence type="ECO:0000313" key="1">
    <source>
        <dbReference type="EMBL" id="MDT2546629.1"/>
    </source>
</evidence>
<sequence>MVRSKRMMETDEQGIKRQFMPITHYSAVLGLKDFLDGNFFQADFDRVMGMLLEHYERVSKEIDSKAQEIEDYTSQKIIEFDEKIVETGTKLSSIEKELQETQEIIEQNDIPTREEVSANVINQVIGKENAKINITLDYQNK</sequence>
<gene>
    <name evidence="1" type="ORF">P7D69_20065</name>
</gene>
<evidence type="ECO:0000313" key="2">
    <source>
        <dbReference type="Proteomes" id="UP001254770"/>
    </source>
</evidence>
<comment type="caution">
    <text evidence="1">The sequence shown here is derived from an EMBL/GenBank/DDBJ whole genome shotgun (WGS) entry which is preliminary data.</text>
</comment>
<proteinExistence type="predicted"/>
<organism evidence="1 2">
    <name type="scientific">Enterococcus raffinosus</name>
    <dbReference type="NCBI Taxonomy" id="71452"/>
    <lineage>
        <taxon>Bacteria</taxon>
        <taxon>Bacillati</taxon>
        <taxon>Bacillota</taxon>
        <taxon>Bacilli</taxon>
        <taxon>Lactobacillales</taxon>
        <taxon>Enterococcaceae</taxon>
        <taxon>Enterococcus</taxon>
    </lineage>
</organism>
<name>A0AAW8TFT9_9ENTE</name>
<dbReference type="AlphaFoldDB" id="A0AAW8TFT9"/>
<protein>
    <submittedName>
        <fullName evidence="1">Uncharacterized protein</fullName>
    </submittedName>
</protein>
<dbReference type="EMBL" id="JARPXL010000037">
    <property type="protein sequence ID" value="MDT2546629.1"/>
    <property type="molecule type" value="Genomic_DNA"/>
</dbReference>
<accession>A0AAW8TFT9</accession>
<reference evidence="1" key="1">
    <citation type="submission" date="2023-03" db="EMBL/GenBank/DDBJ databases">
        <authorList>
            <person name="Shen W."/>
            <person name="Cai J."/>
        </authorList>
    </citation>
    <scope>NUCLEOTIDE SEQUENCE</scope>
    <source>
        <strain evidence="1">Y15</strain>
    </source>
</reference>